<keyword evidence="1" id="KW-0479">Metal-binding</keyword>
<dbReference type="Gene3D" id="4.10.60.10">
    <property type="entry name" value="Zinc finger, CCHC-type"/>
    <property type="match status" value="1"/>
</dbReference>
<feature type="domain" description="CCHC-type" evidence="3">
    <location>
        <begin position="218"/>
        <end position="231"/>
    </location>
</feature>
<evidence type="ECO:0000256" key="1">
    <source>
        <dbReference type="PROSITE-ProRule" id="PRU00047"/>
    </source>
</evidence>
<dbReference type="InterPro" id="IPR001878">
    <property type="entry name" value="Znf_CCHC"/>
</dbReference>
<organism evidence="4 5">
    <name type="scientific">Rubus argutus</name>
    <name type="common">Southern blackberry</name>
    <dbReference type="NCBI Taxonomy" id="59490"/>
    <lineage>
        <taxon>Eukaryota</taxon>
        <taxon>Viridiplantae</taxon>
        <taxon>Streptophyta</taxon>
        <taxon>Embryophyta</taxon>
        <taxon>Tracheophyta</taxon>
        <taxon>Spermatophyta</taxon>
        <taxon>Magnoliopsida</taxon>
        <taxon>eudicotyledons</taxon>
        <taxon>Gunneridae</taxon>
        <taxon>Pentapetalae</taxon>
        <taxon>rosids</taxon>
        <taxon>fabids</taxon>
        <taxon>Rosales</taxon>
        <taxon>Rosaceae</taxon>
        <taxon>Rosoideae</taxon>
        <taxon>Rosoideae incertae sedis</taxon>
        <taxon>Rubus</taxon>
    </lineage>
</organism>
<dbReference type="GO" id="GO:0003676">
    <property type="term" value="F:nucleic acid binding"/>
    <property type="evidence" value="ECO:0007669"/>
    <property type="project" value="InterPro"/>
</dbReference>
<keyword evidence="5" id="KW-1185">Reference proteome</keyword>
<reference evidence="4 5" key="1">
    <citation type="journal article" date="2023" name="G3 (Bethesda)">
        <title>A chromosome-length genome assembly and annotation of blackberry (Rubus argutus, cv. 'Hillquist').</title>
        <authorList>
            <person name="Bruna T."/>
            <person name="Aryal R."/>
            <person name="Dudchenko O."/>
            <person name="Sargent D.J."/>
            <person name="Mead D."/>
            <person name="Buti M."/>
            <person name="Cavallini A."/>
            <person name="Hytonen T."/>
            <person name="Andres J."/>
            <person name="Pham M."/>
            <person name="Weisz D."/>
            <person name="Mascagni F."/>
            <person name="Usai G."/>
            <person name="Natali L."/>
            <person name="Bassil N."/>
            <person name="Fernandez G.E."/>
            <person name="Lomsadze A."/>
            <person name="Armour M."/>
            <person name="Olukolu B."/>
            <person name="Poorten T."/>
            <person name="Britton C."/>
            <person name="Davik J."/>
            <person name="Ashrafi H."/>
            <person name="Aiden E.L."/>
            <person name="Borodovsky M."/>
            <person name="Worthington M."/>
        </authorList>
    </citation>
    <scope>NUCLEOTIDE SEQUENCE [LARGE SCALE GENOMIC DNA]</scope>
    <source>
        <strain evidence="4">PI 553951</strain>
    </source>
</reference>
<evidence type="ECO:0000259" key="3">
    <source>
        <dbReference type="PROSITE" id="PS50158"/>
    </source>
</evidence>
<dbReference type="GO" id="GO:0008270">
    <property type="term" value="F:zinc ion binding"/>
    <property type="evidence" value="ECO:0007669"/>
    <property type="project" value="UniProtKB-KW"/>
</dbReference>
<feature type="domain" description="CCHC-type" evidence="3">
    <location>
        <begin position="175"/>
        <end position="188"/>
    </location>
</feature>
<feature type="coiled-coil region" evidence="2">
    <location>
        <begin position="65"/>
        <end position="113"/>
    </location>
</feature>
<gene>
    <name evidence="4" type="ORF">M0R45_035611</name>
</gene>
<sequence>MCGAGAGESPPHVVVLRWWSGGAASSCGGDSDEEISQDVLEANIESLFDGNAQEINKFKSLCMGILELEEKCQFLSKENLELKSEVLNKDSHINILSLENNELKESVDKYRKAVLDLTICQAKIDNVFTLDVKSDIGFVENSSISSSSKTNDGVALDLTPIVIESLKPKSFVPTCHHCGKIGHIKPRCNIYRKTLKSPSSPPIVRELIRSKKKFIPTCHNCGKIGHVRPKCNAPKKTYVFKSLKNVKGKRRKTYIHTPSHDTSLKDQMQYLLSEVVKLSRVVIPQTISGSSSPPLVSNKKV</sequence>
<dbReference type="InterPro" id="IPR036875">
    <property type="entry name" value="Znf_CCHC_sf"/>
</dbReference>
<dbReference type="PROSITE" id="PS50158">
    <property type="entry name" value="ZF_CCHC"/>
    <property type="match status" value="2"/>
</dbReference>
<dbReference type="AlphaFoldDB" id="A0AAW1VUS0"/>
<name>A0AAW1VUS0_RUBAR</name>
<proteinExistence type="predicted"/>
<dbReference type="EMBL" id="JBEDUW010000007">
    <property type="protein sequence ID" value="KAK9911716.1"/>
    <property type="molecule type" value="Genomic_DNA"/>
</dbReference>
<keyword evidence="1" id="KW-0863">Zinc-finger</keyword>
<dbReference type="Pfam" id="PF00098">
    <property type="entry name" value="zf-CCHC"/>
    <property type="match status" value="1"/>
</dbReference>
<dbReference type="Proteomes" id="UP001457282">
    <property type="component" value="Unassembled WGS sequence"/>
</dbReference>
<dbReference type="SUPFAM" id="SSF57756">
    <property type="entry name" value="Retrovirus zinc finger-like domains"/>
    <property type="match status" value="1"/>
</dbReference>
<protein>
    <recommendedName>
        <fullName evidence="3">CCHC-type domain-containing protein</fullName>
    </recommendedName>
</protein>
<evidence type="ECO:0000313" key="4">
    <source>
        <dbReference type="EMBL" id="KAK9911716.1"/>
    </source>
</evidence>
<evidence type="ECO:0000313" key="5">
    <source>
        <dbReference type="Proteomes" id="UP001457282"/>
    </source>
</evidence>
<comment type="caution">
    <text evidence="4">The sequence shown here is derived from an EMBL/GenBank/DDBJ whole genome shotgun (WGS) entry which is preliminary data.</text>
</comment>
<keyword evidence="1" id="KW-0862">Zinc</keyword>
<dbReference type="SMART" id="SM00343">
    <property type="entry name" value="ZnF_C2HC"/>
    <property type="match status" value="2"/>
</dbReference>
<keyword evidence="2" id="KW-0175">Coiled coil</keyword>
<accession>A0AAW1VUS0</accession>
<evidence type="ECO:0000256" key="2">
    <source>
        <dbReference type="SAM" id="Coils"/>
    </source>
</evidence>